<dbReference type="PANTHER" id="PTHR47457">
    <property type="entry name" value="OS05G0345500 PROTEIN"/>
    <property type="match status" value="1"/>
</dbReference>
<dbReference type="InterPro" id="IPR000210">
    <property type="entry name" value="BTB/POZ_dom"/>
</dbReference>
<dbReference type="InterPro" id="IPR011333">
    <property type="entry name" value="SKP1/BTB/POZ_sf"/>
</dbReference>
<comment type="caution">
    <text evidence="3">The sequence shown here is derived from an EMBL/GenBank/DDBJ whole genome shotgun (WGS) entry which is preliminary data.</text>
</comment>
<evidence type="ECO:0000259" key="2">
    <source>
        <dbReference type="PROSITE" id="PS50097"/>
    </source>
</evidence>
<dbReference type="EMBL" id="VRMN01000001">
    <property type="protein sequence ID" value="KAA8498666.1"/>
    <property type="molecule type" value="Genomic_DNA"/>
</dbReference>
<accession>A0A5J4Z4R8</accession>
<feature type="region of interest" description="Disordered" evidence="1">
    <location>
        <begin position="695"/>
        <end position="716"/>
    </location>
</feature>
<dbReference type="OMA" id="ISLWKHV"/>
<dbReference type="AlphaFoldDB" id="A0A5J4Z4R8"/>
<proteinExistence type="predicted"/>
<dbReference type="OrthoDB" id="412600at2759"/>
<evidence type="ECO:0000256" key="1">
    <source>
        <dbReference type="SAM" id="MobiDB-lite"/>
    </source>
</evidence>
<evidence type="ECO:0000313" key="4">
    <source>
        <dbReference type="Proteomes" id="UP000324585"/>
    </source>
</evidence>
<protein>
    <submittedName>
        <fullName evidence="3">E3 ubiquitin-protein ligase HECTD1</fullName>
    </submittedName>
</protein>
<keyword evidence="4" id="KW-1185">Reference proteome</keyword>
<sequence length="1092" mass="122114">MAAHVPPGQPYYASRDGLLCMAPRLGQPLWLATHRLSAQHGGVLQFRARSSADIIVLVSRLERANCIRRDAQDEFMESSSRAEYEFVWGSHCNTKVLLRKHGVVRASCKTPAYDMPSAESLQTNSGKLPSGPSRKAAEQARRQWCFGAYWVAARNGMFAMGQGEVPGDQCLLRWVDPDPQDYDIFGLSCWDQRAVFSDLKLSPVDNTLFGAGWTEQLDTPSHLSRHHFTSLFRSRELFDGEFRVRDTIDSGSSCRAHAKSELAVVRFHAAYLSFFGGRLAREIIDGWRPEDARTVVELPQGYAAQDVNLLVRILYGEVERLPNIESLAAITDLARLWDIQGVLEALDWVWNVWSQSRNAGASCEDDFALTVLPVTRGNTCWLKFSLARNKDSYATNVNWEIAIADQLALEAHFRRIFDSQSFSNVWLVPRQSNRDTKRRNMRIGSQMAGAAACNRALLAHRSSFFKAMFTSCMCESRDSIVLLDAAVDVNVCTTLVKYLYCRLEADALEALRLEQLVSLLVLAEVQNLGALRTLALCMTYARISTENVVALGNVALLLNAPILFARCADFLTDHFEALLDMGRRSGDCVQGSRISDMHKDFLFHILLRADICTSSELTVFRFMWAWIVGQQPDSSATFEAQADEAMHDGSAKVDEVKQVAESTVHRDMILRALQREEFQIGSVEAALSTEATSKGSDCACRTDSSSPRSGSLSCPTRKHTTSLLLSDADGPVFLSDLLSCLHIRRLADEELALVADMLCKLLRKHGEDLEVGRLFGEAWSDVEASREGRQTHTVGITGAADAKDRNWFVMPNESNPLLFVDVAPLLWQPKVFRTTFERRWRFAEYVKLLRLRGRRSCRHTRHSLDQALEICIPYVPEQGASGVLQFLAQHSVLPGAWMNPVQYGLVTVRASSRAHFSALGFVRPQGAPGESYVVSDKSGLKWISIDLGPNLQLSLYGFSLLHDDSAKDFLRSWIIEAQQSDEDPSLKKSSDEIDGEWTRLCEMHNDSSLTFPRQRAVWEITDASPRKLSFSRFRIRAVPDNGSGKLVLAGMELFGRLRVLNPDAGSLGMFSDAEIPHPLRAQTAYTHDLQPV</sequence>
<organism evidence="3 4">
    <name type="scientific">Porphyridium purpureum</name>
    <name type="common">Red alga</name>
    <name type="synonym">Porphyridium cruentum</name>
    <dbReference type="NCBI Taxonomy" id="35688"/>
    <lineage>
        <taxon>Eukaryota</taxon>
        <taxon>Rhodophyta</taxon>
        <taxon>Bangiophyceae</taxon>
        <taxon>Porphyridiales</taxon>
        <taxon>Porphyridiaceae</taxon>
        <taxon>Porphyridium</taxon>
    </lineage>
</organism>
<name>A0A5J4Z4R8_PORPP</name>
<dbReference type="CDD" id="cd18186">
    <property type="entry name" value="BTB_POZ_ZBTB_KLHL-like"/>
    <property type="match status" value="1"/>
</dbReference>
<feature type="compositionally biased region" description="Low complexity" evidence="1">
    <location>
        <begin position="704"/>
        <end position="713"/>
    </location>
</feature>
<dbReference type="Proteomes" id="UP000324585">
    <property type="component" value="Unassembled WGS sequence"/>
</dbReference>
<evidence type="ECO:0000313" key="3">
    <source>
        <dbReference type="EMBL" id="KAA8498666.1"/>
    </source>
</evidence>
<dbReference type="PANTHER" id="PTHR47457:SF1">
    <property type="entry name" value="BTB DOMAIN-CONTAINING PROTEIN-RELATED"/>
    <property type="match status" value="1"/>
</dbReference>
<dbReference type="Pfam" id="PF00651">
    <property type="entry name" value="BTB"/>
    <property type="match status" value="1"/>
</dbReference>
<dbReference type="PROSITE" id="PS50097">
    <property type="entry name" value="BTB"/>
    <property type="match status" value="1"/>
</dbReference>
<gene>
    <name evidence="3" type="ORF">FVE85_6251</name>
</gene>
<dbReference type="Gene3D" id="3.30.710.10">
    <property type="entry name" value="Potassium Channel Kv1.1, Chain A"/>
    <property type="match status" value="1"/>
</dbReference>
<dbReference type="SUPFAM" id="SSF54695">
    <property type="entry name" value="POZ domain"/>
    <property type="match status" value="1"/>
</dbReference>
<reference evidence="4" key="1">
    <citation type="journal article" date="2019" name="Nat. Commun.">
        <title>Expansion of phycobilisome linker gene families in mesophilic red algae.</title>
        <authorList>
            <person name="Lee J."/>
            <person name="Kim D."/>
            <person name="Bhattacharya D."/>
            <person name="Yoon H.S."/>
        </authorList>
    </citation>
    <scope>NUCLEOTIDE SEQUENCE [LARGE SCALE GENOMIC DNA]</scope>
    <source>
        <strain evidence="4">CCMP 1328</strain>
    </source>
</reference>
<feature type="domain" description="BTB" evidence="2">
    <location>
        <begin position="454"/>
        <end position="500"/>
    </location>
</feature>